<sequence>MAWQIYNLRRQPSTVKSLSEVDRGMPVKVHVGFLGRFPVFLWIILQAYSVQLY</sequence>
<protein>
    <submittedName>
        <fullName evidence="2">Uncharacterized protein</fullName>
    </submittedName>
</protein>
<evidence type="ECO:0000256" key="1">
    <source>
        <dbReference type="SAM" id="Phobius"/>
    </source>
</evidence>
<evidence type="ECO:0000313" key="2">
    <source>
        <dbReference type="EMBL" id="TDL28666.1"/>
    </source>
</evidence>
<reference evidence="2 3" key="1">
    <citation type="submission" date="2018-06" db="EMBL/GenBank/DDBJ databases">
        <title>A transcriptomic atlas of mushroom development highlights an independent origin of complex multicellularity.</title>
        <authorList>
            <consortium name="DOE Joint Genome Institute"/>
            <person name="Krizsan K."/>
            <person name="Almasi E."/>
            <person name="Merenyi Z."/>
            <person name="Sahu N."/>
            <person name="Viragh M."/>
            <person name="Koszo T."/>
            <person name="Mondo S."/>
            <person name="Kiss B."/>
            <person name="Balint B."/>
            <person name="Kues U."/>
            <person name="Barry K."/>
            <person name="Hegedus J.C."/>
            <person name="Henrissat B."/>
            <person name="Johnson J."/>
            <person name="Lipzen A."/>
            <person name="Ohm R."/>
            <person name="Nagy I."/>
            <person name="Pangilinan J."/>
            <person name="Yan J."/>
            <person name="Xiong Y."/>
            <person name="Grigoriev I.V."/>
            <person name="Hibbett D.S."/>
            <person name="Nagy L.G."/>
        </authorList>
    </citation>
    <scope>NUCLEOTIDE SEQUENCE [LARGE SCALE GENOMIC DNA]</scope>
    <source>
        <strain evidence="2 3">SZMC22713</strain>
    </source>
</reference>
<keyword evidence="3" id="KW-1185">Reference proteome</keyword>
<keyword evidence="1" id="KW-0812">Transmembrane</keyword>
<gene>
    <name evidence="2" type="ORF">BD410DRAFT_781187</name>
</gene>
<feature type="transmembrane region" description="Helical" evidence="1">
    <location>
        <begin position="33"/>
        <end position="50"/>
    </location>
</feature>
<organism evidence="2 3">
    <name type="scientific">Rickenella mellea</name>
    <dbReference type="NCBI Taxonomy" id="50990"/>
    <lineage>
        <taxon>Eukaryota</taxon>
        <taxon>Fungi</taxon>
        <taxon>Dikarya</taxon>
        <taxon>Basidiomycota</taxon>
        <taxon>Agaricomycotina</taxon>
        <taxon>Agaricomycetes</taxon>
        <taxon>Hymenochaetales</taxon>
        <taxon>Rickenellaceae</taxon>
        <taxon>Rickenella</taxon>
    </lineage>
</organism>
<name>A0A4Y7QMS0_9AGAM</name>
<evidence type="ECO:0000313" key="3">
    <source>
        <dbReference type="Proteomes" id="UP000294933"/>
    </source>
</evidence>
<keyword evidence="1" id="KW-1133">Transmembrane helix</keyword>
<dbReference type="VEuPathDB" id="FungiDB:BD410DRAFT_781187"/>
<accession>A0A4Y7QMS0</accession>
<dbReference type="AlphaFoldDB" id="A0A4Y7QMS0"/>
<proteinExistence type="predicted"/>
<dbReference type="EMBL" id="ML170157">
    <property type="protein sequence ID" value="TDL28666.1"/>
    <property type="molecule type" value="Genomic_DNA"/>
</dbReference>
<keyword evidence="1" id="KW-0472">Membrane</keyword>
<dbReference type="Proteomes" id="UP000294933">
    <property type="component" value="Unassembled WGS sequence"/>
</dbReference>